<dbReference type="STRING" id="50990.A0A4Y7QIR2"/>
<dbReference type="GO" id="GO:0007165">
    <property type="term" value="P:signal transduction"/>
    <property type="evidence" value="ECO:0007669"/>
    <property type="project" value="TreeGrafter"/>
</dbReference>
<proteinExistence type="predicted"/>
<dbReference type="EMBL" id="ML170160">
    <property type="protein sequence ID" value="TDL26790.1"/>
    <property type="molecule type" value="Genomic_DNA"/>
</dbReference>
<dbReference type="PROSITE" id="PS50011">
    <property type="entry name" value="PROTEIN_KINASE_DOM"/>
    <property type="match status" value="1"/>
</dbReference>
<dbReference type="SUPFAM" id="SSF56112">
    <property type="entry name" value="Protein kinase-like (PK-like)"/>
    <property type="match status" value="1"/>
</dbReference>
<keyword evidence="3" id="KW-0418">Kinase</keyword>
<organism evidence="3 4">
    <name type="scientific">Rickenella mellea</name>
    <dbReference type="NCBI Taxonomy" id="50990"/>
    <lineage>
        <taxon>Eukaryota</taxon>
        <taxon>Fungi</taxon>
        <taxon>Dikarya</taxon>
        <taxon>Basidiomycota</taxon>
        <taxon>Agaricomycotina</taxon>
        <taxon>Agaricomycetes</taxon>
        <taxon>Hymenochaetales</taxon>
        <taxon>Rickenellaceae</taxon>
        <taxon>Rickenella</taxon>
    </lineage>
</organism>
<dbReference type="InterPro" id="IPR001245">
    <property type="entry name" value="Ser-Thr/Tyr_kinase_cat_dom"/>
</dbReference>
<dbReference type="SMART" id="SM00220">
    <property type="entry name" value="S_TKc"/>
    <property type="match status" value="1"/>
</dbReference>
<accession>A0A4Y7QIR2</accession>
<sequence length="535" mass="59102">MSFRSQILAPASWVGQAAAATLRTLRAADDYDGPLDGPYVYLDTDVLNAPAESQCATGAAVQDLNRSPTKILDDTLKKLSCLDLSGKVTKEANPSKGGAYTDVSQGKLHNIAVAIRQLRANLFTEDELKKAIALELHIWSDLSHPNVLRLMGFTLDFGPPAFVTVWMTNGNVLDYLKKNRNVDRLKMIKGIAEGLGYLHSKGVIHSDVKCENILVSPEGAPLLIDFGLSRILEISQKIMTTREAGGTLRWMARELLRKGSPVSTKESDVWAFAMAGFEVLSGEPPYAQYKTGGAVVMAINNKEIPRKPEICKGSGKILWDIFVRCWEPHPHERPSMYRILHMMQSVTSEGFYMADPEPVISWVPLITPCPPDVGSTPFELYNSPDDQPQVSVVALSGGHSKTPLPVPVQSSLSFEPDPRDYPLLKPTERKSVRHEPLPSYQSKPRHHTPVPSTPSSSNHQRQRRDTSPGLEPPRRRTGQDTVTYEPTNLYDPPDTRVPADSSLLSLATVLGVAALRYYTKSRWDNDGDDDGDDEN</sequence>
<feature type="compositionally biased region" description="Basic and acidic residues" evidence="1">
    <location>
        <begin position="416"/>
        <end position="436"/>
    </location>
</feature>
<evidence type="ECO:0000313" key="4">
    <source>
        <dbReference type="Proteomes" id="UP000294933"/>
    </source>
</evidence>
<dbReference type="Gene3D" id="1.10.510.10">
    <property type="entry name" value="Transferase(Phosphotransferase) domain 1"/>
    <property type="match status" value="1"/>
</dbReference>
<dbReference type="VEuPathDB" id="FungiDB:BD410DRAFT_782849"/>
<dbReference type="OrthoDB" id="10261027at2759"/>
<dbReference type="InterPro" id="IPR050167">
    <property type="entry name" value="Ser_Thr_protein_kinase"/>
</dbReference>
<dbReference type="PROSITE" id="PS00108">
    <property type="entry name" value="PROTEIN_KINASE_ST"/>
    <property type="match status" value="1"/>
</dbReference>
<evidence type="ECO:0000259" key="2">
    <source>
        <dbReference type="PROSITE" id="PS50011"/>
    </source>
</evidence>
<evidence type="ECO:0000256" key="1">
    <source>
        <dbReference type="SAM" id="MobiDB-lite"/>
    </source>
</evidence>
<dbReference type="InterPro" id="IPR008271">
    <property type="entry name" value="Ser/Thr_kinase_AS"/>
</dbReference>
<feature type="domain" description="Protein kinase" evidence="2">
    <location>
        <begin position="89"/>
        <end position="352"/>
    </location>
</feature>
<dbReference type="PANTHER" id="PTHR23257">
    <property type="entry name" value="SERINE-THREONINE PROTEIN KINASE"/>
    <property type="match status" value="1"/>
</dbReference>
<dbReference type="GO" id="GO:0004672">
    <property type="term" value="F:protein kinase activity"/>
    <property type="evidence" value="ECO:0007669"/>
    <property type="project" value="InterPro"/>
</dbReference>
<reference evidence="3 4" key="1">
    <citation type="submission" date="2018-06" db="EMBL/GenBank/DDBJ databases">
        <title>A transcriptomic atlas of mushroom development highlights an independent origin of complex multicellularity.</title>
        <authorList>
            <consortium name="DOE Joint Genome Institute"/>
            <person name="Krizsan K."/>
            <person name="Almasi E."/>
            <person name="Merenyi Z."/>
            <person name="Sahu N."/>
            <person name="Viragh M."/>
            <person name="Koszo T."/>
            <person name="Mondo S."/>
            <person name="Kiss B."/>
            <person name="Balint B."/>
            <person name="Kues U."/>
            <person name="Barry K."/>
            <person name="Hegedus J.C."/>
            <person name="Henrissat B."/>
            <person name="Johnson J."/>
            <person name="Lipzen A."/>
            <person name="Ohm R."/>
            <person name="Nagy I."/>
            <person name="Pangilinan J."/>
            <person name="Yan J."/>
            <person name="Xiong Y."/>
            <person name="Grigoriev I.V."/>
            <person name="Hibbett D.S."/>
            <person name="Nagy L.G."/>
        </authorList>
    </citation>
    <scope>NUCLEOTIDE SEQUENCE [LARGE SCALE GENOMIC DNA]</scope>
    <source>
        <strain evidence="3 4">SZMC22713</strain>
    </source>
</reference>
<dbReference type="GO" id="GO:0005524">
    <property type="term" value="F:ATP binding"/>
    <property type="evidence" value="ECO:0007669"/>
    <property type="project" value="InterPro"/>
</dbReference>
<dbReference type="InterPro" id="IPR011009">
    <property type="entry name" value="Kinase-like_dom_sf"/>
</dbReference>
<name>A0A4Y7QIR2_9AGAM</name>
<dbReference type="PANTHER" id="PTHR23257:SF963">
    <property type="entry name" value="AT08303P"/>
    <property type="match status" value="1"/>
</dbReference>
<feature type="region of interest" description="Disordered" evidence="1">
    <location>
        <begin position="396"/>
        <end position="499"/>
    </location>
</feature>
<keyword evidence="4" id="KW-1185">Reference proteome</keyword>
<dbReference type="PRINTS" id="PR00109">
    <property type="entry name" value="TYRKINASE"/>
</dbReference>
<dbReference type="Proteomes" id="UP000294933">
    <property type="component" value="Unassembled WGS sequence"/>
</dbReference>
<keyword evidence="3" id="KW-0808">Transferase</keyword>
<dbReference type="InterPro" id="IPR000719">
    <property type="entry name" value="Prot_kinase_dom"/>
</dbReference>
<gene>
    <name evidence="3" type="ORF">BD410DRAFT_782849</name>
</gene>
<dbReference type="Pfam" id="PF07714">
    <property type="entry name" value="PK_Tyr_Ser-Thr"/>
    <property type="match status" value="1"/>
</dbReference>
<evidence type="ECO:0000313" key="3">
    <source>
        <dbReference type="EMBL" id="TDL26790.1"/>
    </source>
</evidence>
<dbReference type="GO" id="GO:0005737">
    <property type="term" value="C:cytoplasm"/>
    <property type="evidence" value="ECO:0007669"/>
    <property type="project" value="TreeGrafter"/>
</dbReference>
<dbReference type="AlphaFoldDB" id="A0A4Y7QIR2"/>
<protein>
    <submittedName>
        <fullName evidence="3">Kinase-like protein</fullName>
    </submittedName>
</protein>